<dbReference type="GO" id="GO:0004674">
    <property type="term" value="F:protein serine/threonine kinase activity"/>
    <property type="evidence" value="ECO:0007669"/>
    <property type="project" value="TreeGrafter"/>
</dbReference>
<keyword evidence="1" id="KW-1133">Transmembrane helix</keyword>
<dbReference type="PANTHER" id="PTHR44329">
    <property type="entry name" value="SERINE/THREONINE-PROTEIN KINASE TNNI3K-RELATED"/>
    <property type="match status" value="1"/>
</dbReference>
<dbReference type="SUPFAM" id="SSF56112">
    <property type="entry name" value="Protein kinase-like (PK-like)"/>
    <property type="match status" value="1"/>
</dbReference>
<dbReference type="AlphaFoldDB" id="A0A6A3NCH9"/>
<dbReference type="InterPro" id="IPR051681">
    <property type="entry name" value="Ser/Thr_Kinases-Pseudokinases"/>
</dbReference>
<dbReference type="GO" id="GO:0005524">
    <property type="term" value="F:ATP binding"/>
    <property type="evidence" value="ECO:0007669"/>
    <property type="project" value="InterPro"/>
</dbReference>
<dbReference type="Gene3D" id="1.10.510.10">
    <property type="entry name" value="Transferase(Phosphotransferase) domain 1"/>
    <property type="match status" value="1"/>
</dbReference>
<reference evidence="3 5" key="1">
    <citation type="submission" date="2018-09" db="EMBL/GenBank/DDBJ databases">
        <title>Genomic investigation of the strawberry pathogen Phytophthora fragariae indicates pathogenicity is determined by transcriptional variation in three key races.</title>
        <authorList>
            <person name="Adams T.M."/>
            <person name="Armitage A.D."/>
            <person name="Sobczyk M.K."/>
            <person name="Bates H.J."/>
            <person name="Dunwell J.M."/>
            <person name="Nellist C.F."/>
            <person name="Harrison R.J."/>
        </authorList>
    </citation>
    <scope>NUCLEOTIDE SEQUENCE [LARGE SCALE GENOMIC DNA]</scope>
    <source>
        <strain evidence="3 5">SCRP249</strain>
        <strain evidence="4 6">SCRP333</strain>
    </source>
</reference>
<dbReference type="EMBL" id="QXFV01000297">
    <property type="protein sequence ID" value="KAE9042047.1"/>
    <property type="molecule type" value="Genomic_DNA"/>
</dbReference>
<comment type="caution">
    <text evidence="3">The sequence shown here is derived from an EMBL/GenBank/DDBJ whole genome shotgun (WGS) entry which is preliminary data.</text>
</comment>
<organism evidence="3 5">
    <name type="scientific">Phytophthora rubi</name>
    <dbReference type="NCBI Taxonomy" id="129364"/>
    <lineage>
        <taxon>Eukaryota</taxon>
        <taxon>Sar</taxon>
        <taxon>Stramenopiles</taxon>
        <taxon>Oomycota</taxon>
        <taxon>Peronosporomycetes</taxon>
        <taxon>Peronosporales</taxon>
        <taxon>Peronosporaceae</taxon>
        <taxon>Phytophthora</taxon>
    </lineage>
</organism>
<dbReference type="InterPro" id="IPR000719">
    <property type="entry name" value="Prot_kinase_dom"/>
</dbReference>
<evidence type="ECO:0000259" key="2">
    <source>
        <dbReference type="PROSITE" id="PS50011"/>
    </source>
</evidence>
<proteinExistence type="predicted"/>
<evidence type="ECO:0000313" key="6">
    <source>
        <dbReference type="Proteomes" id="UP000434957"/>
    </source>
</evidence>
<feature type="domain" description="Protein kinase" evidence="2">
    <location>
        <begin position="274"/>
        <end position="538"/>
    </location>
</feature>
<dbReference type="PROSITE" id="PS00108">
    <property type="entry name" value="PROTEIN_KINASE_ST"/>
    <property type="match status" value="1"/>
</dbReference>
<evidence type="ECO:0000256" key="1">
    <source>
        <dbReference type="SAM" id="Phobius"/>
    </source>
</evidence>
<keyword evidence="6" id="KW-1185">Reference proteome</keyword>
<feature type="transmembrane region" description="Helical" evidence="1">
    <location>
        <begin position="185"/>
        <end position="209"/>
    </location>
</feature>
<dbReference type="InterPro" id="IPR011009">
    <property type="entry name" value="Kinase-like_dom_sf"/>
</dbReference>
<evidence type="ECO:0000313" key="3">
    <source>
        <dbReference type="EMBL" id="KAE9042047.1"/>
    </source>
</evidence>
<dbReference type="Proteomes" id="UP000434957">
    <property type="component" value="Unassembled WGS sequence"/>
</dbReference>
<evidence type="ECO:0000313" key="4">
    <source>
        <dbReference type="EMBL" id="KAE9348056.1"/>
    </source>
</evidence>
<protein>
    <recommendedName>
        <fullName evidence="2">Protein kinase domain-containing protein</fullName>
    </recommendedName>
</protein>
<keyword evidence="1" id="KW-0472">Membrane</keyword>
<accession>A0A6A3NCH9</accession>
<dbReference type="Proteomes" id="UP000429607">
    <property type="component" value="Unassembled WGS sequence"/>
</dbReference>
<evidence type="ECO:0000313" key="5">
    <source>
        <dbReference type="Proteomes" id="UP000429607"/>
    </source>
</evidence>
<dbReference type="Gene3D" id="3.30.200.20">
    <property type="entry name" value="Phosphorylase Kinase, domain 1"/>
    <property type="match status" value="1"/>
</dbReference>
<dbReference type="EMBL" id="QXFT01000297">
    <property type="protein sequence ID" value="KAE9348056.1"/>
    <property type="molecule type" value="Genomic_DNA"/>
</dbReference>
<keyword evidence="1" id="KW-0812">Transmembrane</keyword>
<dbReference type="InterPro" id="IPR008271">
    <property type="entry name" value="Ser/Thr_kinase_AS"/>
</dbReference>
<dbReference type="SMART" id="SM00220">
    <property type="entry name" value="S_TKc"/>
    <property type="match status" value="1"/>
</dbReference>
<sequence length="548" mass="59141">MVESRSIWAAQELFDAHNCSGTPAAVTLATVTTCSPSACVSTEINNATQFVNLQCNISDRFAYAEGVFGEFNYIVVEDYAGAGCENLRLTAVLPATGSCAESMLYGSYSIVASLFANGSAVISLYDDGDCEGDTRMDFVVDSGNISSGDCVQDYYRFYTSTSITGAVGAGSSRLTDEVASTKSSLSAVAILCIILAAGVVGFMTAIFVWKRRAAVGTECGVGYSSDTSLRNLPKSTVLSTGPNSSYSNGREQRSISYFWDDDAIAAARVDRDKIDFEGVISHGGYGQVMSGWFNGQHVAVKMLLPENRKSMTHLTSFLEEVRLVAMLEHPRIVHFVGVAWDSLSDLCLLTEFMEGGDLRTLLSSYEAQNYQVGFNKTKVTIALHVAHALTYLHSLDPPVLHRDLKSRNILLSANLDAKLTDFGVSREHADQTMTAGVGTSRWMAPEVMMGESYDAKADVFSLGVVLSELDVHALPYSHANDHSSTAIVHLVATGKLRVEFSDGGPSSTMAELGLSCVAIDPNDRPTASEVLYRLHTILTEVHALWSDR</sequence>
<name>A0A6A3NCH9_9STRA</name>
<gene>
    <name evidence="3" type="ORF">PR001_g6369</name>
    <name evidence="4" type="ORF">PR003_g6616</name>
</gene>
<dbReference type="PANTHER" id="PTHR44329:SF214">
    <property type="entry name" value="PROTEIN KINASE DOMAIN-CONTAINING PROTEIN"/>
    <property type="match status" value="1"/>
</dbReference>
<dbReference type="Pfam" id="PF00069">
    <property type="entry name" value="Pkinase"/>
    <property type="match status" value="1"/>
</dbReference>
<dbReference type="PROSITE" id="PS50011">
    <property type="entry name" value="PROTEIN_KINASE_DOM"/>
    <property type="match status" value="1"/>
</dbReference>